<feature type="domain" description="Reverse transcriptase" evidence="1">
    <location>
        <begin position="125"/>
        <end position="195"/>
    </location>
</feature>
<dbReference type="Gene3D" id="3.30.70.270">
    <property type="match status" value="1"/>
</dbReference>
<evidence type="ECO:0008006" key="4">
    <source>
        <dbReference type="Google" id="ProtNLM"/>
    </source>
</evidence>
<dbReference type="InterPro" id="IPR043128">
    <property type="entry name" value="Rev_trsase/Diguanyl_cyclase"/>
</dbReference>
<evidence type="ECO:0000259" key="1">
    <source>
        <dbReference type="Pfam" id="PF00078"/>
    </source>
</evidence>
<name>A0A9I9EKI7_CUCME</name>
<dbReference type="EnsemblPlants" id="MELO3C035121.2.1">
    <property type="protein sequence ID" value="MELO3C035121.2.1"/>
    <property type="gene ID" value="MELO3C035121.2"/>
</dbReference>
<proteinExistence type="predicted"/>
<reference evidence="3" key="1">
    <citation type="submission" date="2023-03" db="UniProtKB">
        <authorList>
            <consortium name="EnsemblPlants"/>
        </authorList>
    </citation>
    <scope>IDENTIFICATION</scope>
</reference>
<organism evidence="3">
    <name type="scientific">Cucumis melo</name>
    <name type="common">Muskmelon</name>
    <dbReference type="NCBI Taxonomy" id="3656"/>
    <lineage>
        <taxon>Eukaryota</taxon>
        <taxon>Viridiplantae</taxon>
        <taxon>Streptophyta</taxon>
        <taxon>Embryophyta</taxon>
        <taxon>Tracheophyta</taxon>
        <taxon>Spermatophyta</taxon>
        <taxon>Magnoliopsida</taxon>
        <taxon>eudicotyledons</taxon>
        <taxon>Gunneridae</taxon>
        <taxon>Pentapetalae</taxon>
        <taxon>rosids</taxon>
        <taxon>fabids</taxon>
        <taxon>Cucurbitales</taxon>
        <taxon>Cucurbitaceae</taxon>
        <taxon>Benincaseae</taxon>
        <taxon>Cucumis</taxon>
    </lineage>
</organism>
<dbReference type="PANTHER" id="PTHR24559">
    <property type="entry name" value="TRANSPOSON TY3-I GAG-POL POLYPROTEIN"/>
    <property type="match status" value="1"/>
</dbReference>
<protein>
    <recommendedName>
        <fullName evidence="4">Reverse transcriptase domain-containing protein</fullName>
    </recommendedName>
</protein>
<dbReference type="AlphaFoldDB" id="A0A9I9EKI7"/>
<feature type="domain" description="Pus10-like C-terminal" evidence="2">
    <location>
        <begin position="35"/>
        <end position="105"/>
    </location>
</feature>
<dbReference type="Gene3D" id="3.30.70.2510">
    <property type="match status" value="1"/>
</dbReference>
<dbReference type="Pfam" id="PF21238">
    <property type="entry name" value="Pus10_C"/>
    <property type="match status" value="1"/>
</dbReference>
<dbReference type="PANTHER" id="PTHR24559:SF439">
    <property type="entry name" value="RETROTRANSPOSON, UNCLASSIFIED-LIKE PROTEIN"/>
    <property type="match status" value="1"/>
</dbReference>
<dbReference type="SUPFAM" id="SSF56672">
    <property type="entry name" value="DNA/RNA polymerases"/>
    <property type="match status" value="1"/>
</dbReference>
<evidence type="ECO:0000313" key="3">
    <source>
        <dbReference type="EnsemblPlants" id="MELO3C035121.2.1"/>
    </source>
</evidence>
<accession>A0A9I9EKI7</accession>
<dbReference type="InterPro" id="IPR000477">
    <property type="entry name" value="RT_dom"/>
</dbReference>
<dbReference type="InterPro" id="IPR043502">
    <property type="entry name" value="DNA/RNA_pol_sf"/>
</dbReference>
<sequence>MLSSAPFLRRPPTAANHACKYIDPCSLENDGVTFQVQMLGSGRLFLVEIQNACLLAFEVIINELQSKINSSENKLVGVRNLKVVGSEGWALVQEGEAEKQIDTRKPYSQAELDEVRVELVEFLGATYQRIMQRIFDDILHKHVECYVDDLVVKSKKKCDHLKDLKLVLNRLWKYQLRMNPLKHLSGLTSGKFLGFARLFPPKPRDRHRRTLAVQLLVVVPLFAPSPLLPRVPSNETSCYTAFLLQPLCVLTHRRSHHHWLSGDFRAERGRDQRSENLNLGEDVDGELYEAHVSYSRAVYLVCYRDWIGLDGCCYCGRCLAMVGLATGYWWTNGHE</sequence>
<dbReference type="Pfam" id="PF00078">
    <property type="entry name" value="RVT_1"/>
    <property type="match status" value="1"/>
</dbReference>
<dbReference type="Gramene" id="MELO3C035121.2.1">
    <property type="protein sequence ID" value="MELO3C035121.2.1"/>
    <property type="gene ID" value="MELO3C035121.2"/>
</dbReference>
<evidence type="ECO:0000259" key="2">
    <source>
        <dbReference type="Pfam" id="PF21238"/>
    </source>
</evidence>
<dbReference type="InterPro" id="IPR048741">
    <property type="entry name" value="Pus10-like_C"/>
</dbReference>
<dbReference type="InterPro" id="IPR053134">
    <property type="entry name" value="RNA-dir_DNA_polymerase"/>
</dbReference>